<evidence type="ECO:0000313" key="5">
    <source>
        <dbReference type="Proteomes" id="UP001597079"/>
    </source>
</evidence>
<gene>
    <name evidence="4" type="ORF">ACFSB2_11625</name>
</gene>
<dbReference type="NCBIfam" id="TIGR01509">
    <property type="entry name" value="HAD-SF-IA-v3"/>
    <property type="match status" value="1"/>
</dbReference>
<comment type="caution">
    <text evidence="4">The sequence shown here is derived from an EMBL/GenBank/DDBJ whole genome shotgun (WGS) entry which is preliminary data.</text>
</comment>
<dbReference type="PANTHER" id="PTHR46470">
    <property type="entry name" value="N-ACYLNEURAMINATE-9-PHOSPHATASE"/>
    <property type="match status" value="1"/>
</dbReference>
<keyword evidence="5" id="KW-1185">Reference proteome</keyword>
<evidence type="ECO:0000256" key="2">
    <source>
        <dbReference type="ARBA" id="ARBA00022801"/>
    </source>
</evidence>
<dbReference type="GO" id="GO:0016787">
    <property type="term" value="F:hydrolase activity"/>
    <property type="evidence" value="ECO:0007669"/>
    <property type="project" value="UniProtKB-KW"/>
</dbReference>
<dbReference type="SFLD" id="SFLDG01129">
    <property type="entry name" value="C1.5:_HAD__Beta-PGM__Phosphata"/>
    <property type="match status" value="1"/>
</dbReference>
<dbReference type="Pfam" id="PF00702">
    <property type="entry name" value="Hydrolase"/>
    <property type="match status" value="1"/>
</dbReference>
<dbReference type="RefSeq" id="WP_377943219.1">
    <property type="nucleotide sequence ID" value="NZ_JBHUCX010000028.1"/>
</dbReference>
<accession>A0ABW4JHW6</accession>
<dbReference type="Proteomes" id="UP001597079">
    <property type="component" value="Unassembled WGS sequence"/>
</dbReference>
<dbReference type="EMBL" id="JBHUCX010000028">
    <property type="protein sequence ID" value="MFD1675345.1"/>
    <property type="molecule type" value="Genomic_DNA"/>
</dbReference>
<keyword evidence="2 4" id="KW-0378">Hydrolase</keyword>
<dbReference type="Gene3D" id="3.40.50.1000">
    <property type="entry name" value="HAD superfamily/HAD-like"/>
    <property type="match status" value="1"/>
</dbReference>
<name>A0ABW4JHW6_9BACL</name>
<dbReference type="NCBIfam" id="TIGR01549">
    <property type="entry name" value="HAD-SF-IA-v1"/>
    <property type="match status" value="1"/>
</dbReference>
<sequence length="242" mass="27373">MSLTLPKGLLLDLDDTILAFDAVADSSWIETLNTYTKSLHPVDAQALHQSIKATAAHFWGDLDRHRIGRLNLKDTRKQIVFDAMKALNLDDAGLASHIADTYNIIRTQQIHPVKGAIETLQYLREREIPLVLVTNGDAKGQREKIERFHLQQFFTAILIEGECGFGKPDERVYLRALDELGLPPEDVWMIGDNLEWEIVVPQQLGIRGIWVDYRGRGLPVDCATTPYRTISTLSDILEPSWC</sequence>
<dbReference type="PANTHER" id="PTHR46470:SF4">
    <property type="entry name" value="5-AMINO-6-(5-PHOSPHO-D-RIBITYLAMINO)URACIL PHOSPHATASE YIGB"/>
    <property type="match status" value="1"/>
</dbReference>
<dbReference type="EC" id="3.1.3.-" evidence="4"/>
<keyword evidence="3" id="KW-0460">Magnesium</keyword>
<dbReference type="PRINTS" id="PR00413">
    <property type="entry name" value="HADHALOGNASE"/>
</dbReference>
<dbReference type="InterPro" id="IPR006439">
    <property type="entry name" value="HAD-SF_hydro_IA"/>
</dbReference>
<evidence type="ECO:0000256" key="1">
    <source>
        <dbReference type="ARBA" id="ARBA00001946"/>
    </source>
</evidence>
<dbReference type="Gene3D" id="1.20.120.710">
    <property type="entry name" value="Haloacid dehalogenase hydrolase-like domain"/>
    <property type="match status" value="1"/>
</dbReference>
<comment type="cofactor">
    <cofactor evidence="1">
        <name>Mg(2+)</name>
        <dbReference type="ChEBI" id="CHEBI:18420"/>
    </cofactor>
</comment>
<dbReference type="SUPFAM" id="SSF56784">
    <property type="entry name" value="HAD-like"/>
    <property type="match status" value="1"/>
</dbReference>
<proteinExistence type="predicted"/>
<dbReference type="InterPro" id="IPR023214">
    <property type="entry name" value="HAD_sf"/>
</dbReference>
<dbReference type="InterPro" id="IPR051400">
    <property type="entry name" value="HAD-like_hydrolase"/>
</dbReference>
<evidence type="ECO:0000256" key="3">
    <source>
        <dbReference type="ARBA" id="ARBA00022842"/>
    </source>
</evidence>
<reference evidence="5" key="1">
    <citation type="journal article" date="2019" name="Int. J. Syst. Evol. Microbiol.">
        <title>The Global Catalogue of Microorganisms (GCM) 10K type strain sequencing project: providing services to taxonomists for standard genome sequencing and annotation.</title>
        <authorList>
            <consortium name="The Broad Institute Genomics Platform"/>
            <consortium name="The Broad Institute Genome Sequencing Center for Infectious Disease"/>
            <person name="Wu L."/>
            <person name="Ma J."/>
        </authorList>
    </citation>
    <scope>NUCLEOTIDE SEQUENCE [LARGE SCALE GENOMIC DNA]</scope>
    <source>
        <strain evidence="5">CGMCC 1.12286</strain>
    </source>
</reference>
<organism evidence="4 5">
    <name type="scientific">Alicyclobacillus fodiniaquatilis</name>
    <dbReference type="NCBI Taxonomy" id="1661150"/>
    <lineage>
        <taxon>Bacteria</taxon>
        <taxon>Bacillati</taxon>
        <taxon>Bacillota</taxon>
        <taxon>Bacilli</taxon>
        <taxon>Bacillales</taxon>
        <taxon>Alicyclobacillaceae</taxon>
        <taxon>Alicyclobacillus</taxon>
    </lineage>
</organism>
<protein>
    <submittedName>
        <fullName evidence="4">HAD family hydrolase</fullName>
        <ecNumber evidence="4">3.1.3.-</ecNumber>
    </submittedName>
</protein>
<evidence type="ECO:0000313" key="4">
    <source>
        <dbReference type="EMBL" id="MFD1675345.1"/>
    </source>
</evidence>
<dbReference type="InterPro" id="IPR036412">
    <property type="entry name" value="HAD-like_sf"/>
</dbReference>
<dbReference type="SFLD" id="SFLDS00003">
    <property type="entry name" value="Haloacid_Dehalogenase"/>
    <property type="match status" value="1"/>
</dbReference>